<dbReference type="STRING" id="80876.SAMN05421779_10137"/>
<dbReference type="Gene3D" id="3.40.190.10">
    <property type="entry name" value="Periplasmic binding protein-like II"/>
    <property type="match status" value="2"/>
</dbReference>
<dbReference type="GO" id="GO:0000976">
    <property type="term" value="F:transcription cis-regulatory region binding"/>
    <property type="evidence" value="ECO:0007669"/>
    <property type="project" value="TreeGrafter"/>
</dbReference>
<sequence>MNFQQLRIIQETVRRNFNLTEVAAALFTSQSGVSKHVRDLEEELGVDLFIRKGKRFLGLTEPGKDVAMVVDRILLEVGNLKTVAAQFSDTDSGTLTVAATHTQARYALPPAVAEFKRQFPRVHLTLTQASPAEISTMLLEGAADIGVATESLADTDDLIAIPYYTWHHAVIVPEGHPLTAHDSLSLTELAQWPIITYHDGFTGRPRIDQAFAEANLSWDLVMAAMDADVIKTYVQLGLGIGIIASMAFDAQRDQGLVLLDSASLFPASTSYLAVRKGRLLRGYARSFLQSCVPSRKSLLERLGQG</sequence>
<evidence type="ECO:0000256" key="4">
    <source>
        <dbReference type="ARBA" id="ARBA00023163"/>
    </source>
</evidence>
<dbReference type="GO" id="GO:0019344">
    <property type="term" value="P:cysteine biosynthetic process"/>
    <property type="evidence" value="ECO:0007669"/>
    <property type="project" value="TreeGrafter"/>
</dbReference>
<keyword evidence="3" id="KW-0238">DNA-binding</keyword>
<name>A0A1N7IHW4_9PROT</name>
<evidence type="ECO:0000256" key="3">
    <source>
        <dbReference type="ARBA" id="ARBA00023125"/>
    </source>
</evidence>
<dbReference type="CDD" id="cd08413">
    <property type="entry name" value="PBP2_CysB_like"/>
    <property type="match status" value="1"/>
</dbReference>
<dbReference type="InterPro" id="IPR037423">
    <property type="entry name" value="CysB_PBP2"/>
</dbReference>
<dbReference type="NCBIfam" id="NF009327">
    <property type="entry name" value="PRK12684.1"/>
    <property type="match status" value="1"/>
</dbReference>
<accession>A0A1N7IHW4</accession>
<dbReference type="InterPro" id="IPR005119">
    <property type="entry name" value="LysR_subst-bd"/>
</dbReference>
<gene>
    <name evidence="6" type="ORF">SAMN05421779_10137</name>
</gene>
<dbReference type="SUPFAM" id="SSF53850">
    <property type="entry name" value="Periplasmic binding protein-like II"/>
    <property type="match status" value="1"/>
</dbReference>
<dbReference type="PRINTS" id="PR00039">
    <property type="entry name" value="HTHLYSR"/>
</dbReference>
<dbReference type="InterPro" id="IPR036390">
    <property type="entry name" value="WH_DNA-bd_sf"/>
</dbReference>
<dbReference type="Pfam" id="PF00126">
    <property type="entry name" value="HTH_1"/>
    <property type="match status" value="1"/>
</dbReference>
<dbReference type="Pfam" id="PF03466">
    <property type="entry name" value="LysR_substrate"/>
    <property type="match status" value="1"/>
</dbReference>
<dbReference type="InterPro" id="IPR036388">
    <property type="entry name" value="WH-like_DNA-bd_sf"/>
</dbReference>
<dbReference type="PANTHER" id="PTHR30126">
    <property type="entry name" value="HTH-TYPE TRANSCRIPTIONAL REGULATOR"/>
    <property type="match status" value="1"/>
</dbReference>
<evidence type="ECO:0000313" key="6">
    <source>
        <dbReference type="EMBL" id="SIS36541.1"/>
    </source>
</evidence>
<evidence type="ECO:0000256" key="1">
    <source>
        <dbReference type="ARBA" id="ARBA00009437"/>
    </source>
</evidence>
<protein>
    <submittedName>
        <fullName evidence="6">LysR family transcriptional regulator, cys regulon transcriptional activator</fullName>
    </submittedName>
</protein>
<keyword evidence="2" id="KW-0805">Transcription regulation</keyword>
<dbReference type="Proteomes" id="UP000185678">
    <property type="component" value="Unassembled WGS sequence"/>
</dbReference>
<feature type="domain" description="HTH lysR-type" evidence="5">
    <location>
        <begin position="1"/>
        <end position="59"/>
    </location>
</feature>
<dbReference type="RefSeq" id="WP_076397919.1">
    <property type="nucleotide sequence ID" value="NZ_FTOA01000001.1"/>
</dbReference>
<dbReference type="AlphaFoldDB" id="A0A1N7IHW4"/>
<evidence type="ECO:0000259" key="5">
    <source>
        <dbReference type="PROSITE" id="PS50931"/>
    </source>
</evidence>
<dbReference type="SUPFAM" id="SSF46785">
    <property type="entry name" value="Winged helix' DNA-binding domain"/>
    <property type="match status" value="1"/>
</dbReference>
<dbReference type="Gene3D" id="1.10.10.10">
    <property type="entry name" value="Winged helix-like DNA-binding domain superfamily/Winged helix DNA-binding domain"/>
    <property type="match status" value="1"/>
</dbReference>
<dbReference type="EMBL" id="FTOA01000001">
    <property type="protein sequence ID" value="SIS36541.1"/>
    <property type="molecule type" value="Genomic_DNA"/>
</dbReference>
<keyword evidence="4" id="KW-0804">Transcription</keyword>
<dbReference type="PANTHER" id="PTHR30126:SF6">
    <property type="entry name" value="HTH-TYPE TRANSCRIPTIONAL REGULATOR CYSB-RELATED"/>
    <property type="match status" value="1"/>
</dbReference>
<dbReference type="GO" id="GO:0003700">
    <property type="term" value="F:DNA-binding transcription factor activity"/>
    <property type="evidence" value="ECO:0007669"/>
    <property type="project" value="InterPro"/>
</dbReference>
<organism evidence="6 7">
    <name type="scientific">Insolitispirillum peregrinum</name>
    <dbReference type="NCBI Taxonomy" id="80876"/>
    <lineage>
        <taxon>Bacteria</taxon>
        <taxon>Pseudomonadati</taxon>
        <taxon>Pseudomonadota</taxon>
        <taxon>Alphaproteobacteria</taxon>
        <taxon>Rhodospirillales</taxon>
        <taxon>Novispirillaceae</taxon>
        <taxon>Insolitispirillum</taxon>
    </lineage>
</organism>
<dbReference type="OrthoDB" id="5297263at2"/>
<dbReference type="InterPro" id="IPR000847">
    <property type="entry name" value="LysR_HTH_N"/>
</dbReference>
<comment type="similarity">
    <text evidence="1">Belongs to the LysR transcriptional regulatory family.</text>
</comment>
<evidence type="ECO:0000313" key="7">
    <source>
        <dbReference type="Proteomes" id="UP000185678"/>
    </source>
</evidence>
<proteinExistence type="inferred from homology"/>
<reference evidence="6 7" key="1">
    <citation type="submission" date="2017-01" db="EMBL/GenBank/DDBJ databases">
        <authorList>
            <person name="Mah S.A."/>
            <person name="Swanson W.J."/>
            <person name="Moy G.W."/>
            <person name="Vacquier V.D."/>
        </authorList>
    </citation>
    <scope>NUCLEOTIDE SEQUENCE [LARGE SCALE GENOMIC DNA]</scope>
    <source>
        <strain evidence="6 7">DSM 11589</strain>
    </source>
</reference>
<dbReference type="PROSITE" id="PS50931">
    <property type="entry name" value="HTH_LYSR"/>
    <property type="match status" value="1"/>
</dbReference>
<evidence type="ECO:0000256" key="2">
    <source>
        <dbReference type="ARBA" id="ARBA00023015"/>
    </source>
</evidence>
<keyword evidence="7" id="KW-1185">Reference proteome</keyword>